<accession>A0ACB8GKW8</accession>
<gene>
    <name evidence="1" type="ORF">JR316_0011955</name>
</gene>
<evidence type="ECO:0000313" key="2">
    <source>
        <dbReference type="Proteomes" id="UP000664032"/>
    </source>
</evidence>
<protein>
    <submittedName>
        <fullName evidence="1">Uncharacterized protein</fullName>
    </submittedName>
</protein>
<reference evidence="1" key="1">
    <citation type="submission" date="2021-10" db="EMBL/GenBank/DDBJ databases">
        <title>Psilocybe cubensis genome.</title>
        <authorList>
            <person name="Mckernan K.J."/>
            <person name="Crawford S."/>
            <person name="Trippe A."/>
            <person name="Kane L.T."/>
            <person name="Mclaughlin S."/>
        </authorList>
    </citation>
    <scope>NUCLEOTIDE SEQUENCE</scope>
    <source>
        <strain evidence="1">MGC-MH-2018</strain>
    </source>
</reference>
<name>A0ACB8GKW8_PSICU</name>
<sequence length="89" mass="10226">MRCSEHMQAVITVTRSSECLNTSIQIQLSKFAVRILTSSSFTPAHFFRQFKNQVMVKVKSSYVKVKGIDPEIRICKLFSRISRRPSNSD</sequence>
<comment type="caution">
    <text evidence="1">The sequence shown here is derived from an EMBL/GenBank/DDBJ whole genome shotgun (WGS) entry which is preliminary data.</text>
</comment>
<dbReference type="Proteomes" id="UP000664032">
    <property type="component" value="Unassembled WGS sequence"/>
</dbReference>
<keyword evidence="2" id="KW-1185">Reference proteome</keyword>
<proteinExistence type="predicted"/>
<evidence type="ECO:0000313" key="1">
    <source>
        <dbReference type="EMBL" id="KAH9476380.1"/>
    </source>
</evidence>
<dbReference type="EMBL" id="JAFIQS020000011">
    <property type="protein sequence ID" value="KAH9476380.1"/>
    <property type="molecule type" value="Genomic_DNA"/>
</dbReference>
<organism evidence="1 2">
    <name type="scientific">Psilocybe cubensis</name>
    <name type="common">Psychedelic mushroom</name>
    <name type="synonym">Stropharia cubensis</name>
    <dbReference type="NCBI Taxonomy" id="181762"/>
    <lineage>
        <taxon>Eukaryota</taxon>
        <taxon>Fungi</taxon>
        <taxon>Dikarya</taxon>
        <taxon>Basidiomycota</taxon>
        <taxon>Agaricomycotina</taxon>
        <taxon>Agaricomycetes</taxon>
        <taxon>Agaricomycetidae</taxon>
        <taxon>Agaricales</taxon>
        <taxon>Agaricineae</taxon>
        <taxon>Strophariaceae</taxon>
        <taxon>Psilocybe</taxon>
    </lineage>
</organism>